<dbReference type="EMBL" id="SOHL01000028">
    <property type="protein sequence ID" value="TFD67355.1"/>
    <property type="molecule type" value="Genomic_DNA"/>
</dbReference>
<accession>A0A4R9AR25</accession>
<sequence>MSQRNTLVRSLHDIGLAAWFGGSVMGAVGLNGAAATVKDPKERIPVATAGWKGGAPVQLAAFVAHGVGDAGLILGNEARLAGQPEARANTAVKLALTFTAVSSSVYSGFLGAQMAAHAGRRAQGVTGPSSASSSELASAQAQQQRPLASWMKRTSQSQPPRSSRRFG</sequence>
<comment type="caution">
    <text evidence="2">The sequence shown here is derived from an EMBL/GenBank/DDBJ whole genome shotgun (WGS) entry which is preliminary data.</text>
</comment>
<organism evidence="2 3">
    <name type="scientific">Cryobacterium gelidum</name>
    <dbReference type="NCBI Taxonomy" id="1259164"/>
    <lineage>
        <taxon>Bacteria</taxon>
        <taxon>Bacillati</taxon>
        <taxon>Actinomycetota</taxon>
        <taxon>Actinomycetes</taxon>
        <taxon>Micrococcales</taxon>
        <taxon>Microbacteriaceae</taxon>
        <taxon>Cryobacterium</taxon>
    </lineage>
</organism>
<dbReference type="RefSeq" id="WP_134553149.1">
    <property type="nucleotide sequence ID" value="NZ_SOHL01000028.1"/>
</dbReference>
<keyword evidence="3" id="KW-1185">Reference proteome</keyword>
<gene>
    <name evidence="2" type="ORF">E3T50_15185</name>
</gene>
<dbReference type="AlphaFoldDB" id="A0A4R9AR25"/>
<dbReference type="Proteomes" id="UP000297983">
    <property type="component" value="Unassembled WGS sequence"/>
</dbReference>
<feature type="region of interest" description="Disordered" evidence="1">
    <location>
        <begin position="121"/>
        <end position="167"/>
    </location>
</feature>
<evidence type="ECO:0000313" key="2">
    <source>
        <dbReference type="EMBL" id="TFD67355.1"/>
    </source>
</evidence>
<evidence type="ECO:0000313" key="3">
    <source>
        <dbReference type="Proteomes" id="UP000297983"/>
    </source>
</evidence>
<proteinExistence type="predicted"/>
<name>A0A4R9AR25_9MICO</name>
<reference evidence="2 3" key="1">
    <citation type="submission" date="2019-03" db="EMBL/GenBank/DDBJ databases">
        <title>Genomics of glacier-inhabiting Cryobacterium strains.</title>
        <authorList>
            <person name="Liu Q."/>
            <person name="Xin Y.-H."/>
        </authorList>
    </citation>
    <scope>NUCLEOTIDE SEQUENCE [LARGE SCALE GENOMIC DNA]</scope>
    <source>
        <strain evidence="2 3">Hz16</strain>
    </source>
</reference>
<evidence type="ECO:0000256" key="1">
    <source>
        <dbReference type="SAM" id="MobiDB-lite"/>
    </source>
</evidence>
<protein>
    <submittedName>
        <fullName evidence="2">Uncharacterized protein</fullName>
    </submittedName>
</protein>
<feature type="compositionally biased region" description="Low complexity" evidence="1">
    <location>
        <begin position="129"/>
        <end position="144"/>
    </location>
</feature>